<dbReference type="AlphaFoldDB" id="A0A261G298"/>
<dbReference type="EMBL" id="MWXA01000009">
    <property type="protein sequence ID" value="OZG65096.1"/>
    <property type="molecule type" value="Genomic_DNA"/>
</dbReference>
<name>A0A261G298_9BIFI</name>
<evidence type="ECO:0000313" key="1">
    <source>
        <dbReference type="EMBL" id="OZG65096.1"/>
    </source>
</evidence>
<proteinExistence type="predicted"/>
<keyword evidence="2" id="KW-1185">Reference proteome</keyword>
<accession>A0A261G298</accession>
<evidence type="ECO:0000313" key="2">
    <source>
        <dbReference type="Proteomes" id="UP000216451"/>
    </source>
</evidence>
<protein>
    <submittedName>
        <fullName evidence="1">Uncharacterized protein</fullName>
    </submittedName>
</protein>
<sequence>MSRFSSKSSENRLMKHNLCAEGSPIPRTFRLEAVFGNKEARYVV</sequence>
<comment type="caution">
    <text evidence="1">The sequence shown here is derived from an EMBL/GenBank/DDBJ whole genome shotgun (WGS) entry which is preliminary data.</text>
</comment>
<gene>
    <name evidence="1" type="ORF">BAQU_1836</name>
</gene>
<dbReference type="Proteomes" id="UP000216451">
    <property type="component" value="Unassembled WGS sequence"/>
</dbReference>
<organism evidence="1 2">
    <name type="scientific">Bifidobacterium aquikefiri</name>
    <dbReference type="NCBI Taxonomy" id="1653207"/>
    <lineage>
        <taxon>Bacteria</taxon>
        <taxon>Bacillati</taxon>
        <taxon>Actinomycetota</taxon>
        <taxon>Actinomycetes</taxon>
        <taxon>Bifidobacteriales</taxon>
        <taxon>Bifidobacteriaceae</taxon>
        <taxon>Bifidobacterium</taxon>
    </lineage>
</organism>
<reference evidence="1 2" key="1">
    <citation type="journal article" date="2017" name="BMC Genomics">
        <title>Comparative genomic and phylogenomic analyses of the Bifidobacteriaceae family.</title>
        <authorList>
            <person name="Lugli G.A."/>
            <person name="Milani C."/>
            <person name="Turroni F."/>
            <person name="Duranti S."/>
            <person name="Mancabelli L."/>
            <person name="Mangifesta M."/>
            <person name="Ferrario C."/>
            <person name="Modesto M."/>
            <person name="Mattarelli P."/>
            <person name="Jiri K."/>
            <person name="van Sinderen D."/>
            <person name="Ventura M."/>
        </authorList>
    </citation>
    <scope>NUCLEOTIDE SEQUENCE [LARGE SCALE GENOMIC DNA]</scope>
    <source>
        <strain evidence="1 2">LMG 28769</strain>
    </source>
</reference>